<protein>
    <recommendedName>
        <fullName evidence="7">CUB domain-containing protein</fullName>
    </recommendedName>
</protein>
<dbReference type="PROSITE" id="PS50215">
    <property type="entry name" value="ADAM_MEPRO"/>
    <property type="match status" value="1"/>
</dbReference>
<dbReference type="Gene3D" id="2.60.120.290">
    <property type="entry name" value="Spermadhesin, CUB domain"/>
    <property type="match status" value="1"/>
</dbReference>
<sequence>MKRILLFLMVSAAVLAQNKGRVERNVDQLLASGTVFQQQNLISSHDNDTRNTAQVSGATVLSINFEAVQSLLTSQPEFIRISLPYQNQILELNLYKVEIKSADCEVLTPQGSFENLLQSAHYRGTVSGLNRSLVSLNIYPNQINGVVATESLGNLNLGKLKNNISAFSHILYSDFNLKKSNTFNCAVLEKPTELAAETNAVATTSRCVTNYYEIDHAIYLENNSSEAETTAWMESLFNNVQTIFDNDEVNTALKSIFIWTTPDVYSGESSAEYLYAFNTFRPTFNGDVGMLLGIDEGALGGVAATINGLCNEQNFSYSDVDLFFEDLPLYSWPVNVVTHELGHLFGSQHTHGCYWNGNDTPIDGCGTTFSEFFAEGDCEFGALPEPGVGGTIMSYCHILPEIGVNLINGFGPQPAARMQTAINNSACLSTDCINTCITLVSNLVANNVTDTTASFTWNDEIPETNYEISAGIFPFPEDQMNFIPLTGQQAAIGSLIPNTFYRFFVRPDCPENVTGSAASVLFATAANWCESPIVITDTGGSIGEYQDNERWVRQIIPTTFDSAIKINFTDFYLEENYDFLTIYNGIYPGPDATLIGQFTGFDVPEMVTSTAANGALTLEFFSDGFISDLGFTAEVSCLTLGVSENQYIDLQYYPNPTTDVLTVRASIDIQKIEIYSMDGRKVIDQQNSGSMLQVNTAALAQGSYIAKIIGTDVQTNFKFVKR</sequence>
<dbReference type="SUPFAM" id="SSF55486">
    <property type="entry name" value="Metalloproteases ('zincins'), catalytic domain"/>
    <property type="match status" value="1"/>
</dbReference>
<evidence type="ECO:0000256" key="2">
    <source>
        <dbReference type="ARBA" id="ARBA00023157"/>
    </source>
</evidence>
<dbReference type="InterPro" id="IPR000859">
    <property type="entry name" value="CUB_dom"/>
</dbReference>
<dbReference type="PANTHER" id="PTHR11905:SF159">
    <property type="entry name" value="ADAM METALLOPROTEASE"/>
    <property type="match status" value="1"/>
</dbReference>
<dbReference type="InterPro" id="IPR036116">
    <property type="entry name" value="FN3_sf"/>
</dbReference>
<dbReference type="RefSeq" id="WP_094486553.1">
    <property type="nucleotide sequence ID" value="NZ_NOXX01000201.1"/>
</dbReference>
<dbReference type="Gene3D" id="2.60.40.10">
    <property type="entry name" value="Immunoglobulins"/>
    <property type="match status" value="1"/>
</dbReference>
<evidence type="ECO:0000256" key="1">
    <source>
        <dbReference type="ARBA" id="ARBA00022729"/>
    </source>
</evidence>
<dbReference type="InterPro" id="IPR003961">
    <property type="entry name" value="FN3_dom"/>
</dbReference>
<dbReference type="Gene3D" id="3.40.390.10">
    <property type="entry name" value="Collagenase (Catalytic Domain)"/>
    <property type="match status" value="1"/>
</dbReference>
<dbReference type="GO" id="GO:0004222">
    <property type="term" value="F:metalloendopeptidase activity"/>
    <property type="evidence" value="ECO:0007669"/>
    <property type="project" value="InterPro"/>
</dbReference>
<feature type="domain" description="Peptidase M12B" evidence="4">
    <location>
        <begin position="206"/>
        <end position="396"/>
    </location>
</feature>
<gene>
    <name evidence="5" type="ORF">CHX27_09570</name>
</gene>
<dbReference type="PROSITE" id="PS01180">
    <property type="entry name" value="CUB"/>
    <property type="match status" value="1"/>
</dbReference>
<keyword evidence="2" id="KW-1015">Disulfide bond</keyword>
<evidence type="ECO:0000313" key="5">
    <source>
        <dbReference type="EMBL" id="OYQ43586.1"/>
    </source>
</evidence>
<dbReference type="InterPro" id="IPR026444">
    <property type="entry name" value="Secre_tail"/>
</dbReference>
<keyword evidence="6" id="KW-1185">Reference proteome</keyword>
<evidence type="ECO:0000313" key="6">
    <source>
        <dbReference type="Proteomes" id="UP000216035"/>
    </source>
</evidence>
<dbReference type="InterPro" id="IPR024079">
    <property type="entry name" value="MetalloPept_cat_dom_sf"/>
</dbReference>
<dbReference type="SUPFAM" id="SSF49854">
    <property type="entry name" value="Spermadhesin, CUB domain"/>
    <property type="match status" value="1"/>
</dbReference>
<comment type="caution">
    <text evidence="5">The sequence shown here is derived from an EMBL/GenBank/DDBJ whole genome shotgun (WGS) entry which is preliminary data.</text>
</comment>
<dbReference type="SUPFAM" id="SSF49265">
    <property type="entry name" value="Fibronectin type III"/>
    <property type="match status" value="1"/>
</dbReference>
<organism evidence="5 6">
    <name type="scientific">Flavobacterium aurantiibacter</name>
    <dbReference type="NCBI Taxonomy" id="2023067"/>
    <lineage>
        <taxon>Bacteria</taxon>
        <taxon>Pseudomonadati</taxon>
        <taxon>Bacteroidota</taxon>
        <taxon>Flavobacteriia</taxon>
        <taxon>Flavobacteriales</taxon>
        <taxon>Flavobacteriaceae</taxon>
        <taxon>Flavobacterium</taxon>
    </lineage>
</organism>
<dbReference type="OrthoDB" id="1182309at2"/>
<dbReference type="PANTHER" id="PTHR11905">
    <property type="entry name" value="ADAM A DISINTEGRIN AND METALLOPROTEASE DOMAIN"/>
    <property type="match status" value="1"/>
</dbReference>
<name>A0A255ZQ47_9FLAO</name>
<dbReference type="AlphaFoldDB" id="A0A255ZQ47"/>
<dbReference type="Pfam" id="PF18962">
    <property type="entry name" value="Por_Secre_tail"/>
    <property type="match status" value="1"/>
</dbReference>
<dbReference type="NCBIfam" id="TIGR04183">
    <property type="entry name" value="Por_Secre_tail"/>
    <property type="match status" value="1"/>
</dbReference>
<evidence type="ECO:0000259" key="3">
    <source>
        <dbReference type="PROSITE" id="PS01180"/>
    </source>
</evidence>
<accession>A0A255ZQ47</accession>
<evidence type="ECO:0000259" key="4">
    <source>
        <dbReference type="PROSITE" id="PS50215"/>
    </source>
</evidence>
<dbReference type="CDD" id="cd00041">
    <property type="entry name" value="CUB"/>
    <property type="match status" value="1"/>
</dbReference>
<reference evidence="5 6" key="1">
    <citation type="submission" date="2017-07" db="EMBL/GenBank/DDBJ databases">
        <title>Flavobacterium cyanobacteriorum sp. nov., isolated from cyanobacterial aggregates in a eutrophic lake.</title>
        <authorList>
            <person name="Cai H."/>
        </authorList>
    </citation>
    <scope>NUCLEOTIDE SEQUENCE [LARGE SCALE GENOMIC DNA]</scope>
    <source>
        <strain evidence="5 6">TH167</strain>
    </source>
</reference>
<dbReference type="InterPro" id="IPR001590">
    <property type="entry name" value="Peptidase_M12B"/>
</dbReference>
<dbReference type="GO" id="GO:0006509">
    <property type="term" value="P:membrane protein ectodomain proteolysis"/>
    <property type="evidence" value="ECO:0007669"/>
    <property type="project" value="TreeGrafter"/>
</dbReference>
<feature type="domain" description="CUB" evidence="3">
    <location>
        <begin position="509"/>
        <end position="638"/>
    </location>
</feature>
<dbReference type="EMBL" id="NOXX01000201">
    <property type="protein sequence ID" value="OYQ43586.1"/>
    <property type="molecule type" value="Genomic_DNA"/>
</dbReference>
<dbReference type="Pfam" id="PF13688">
    <property type="entry name" value="Reprolysin_5"/>
    <property type="match status" value="1"/>
</dbReference>
<proteinExistence type="predicted"/>
<dbReference type="InterPro" id="IPR035914">
    <property type="entry name" value="Sperma_CUB_dom_sf"/>
</dbReference>
<evidence type="ECO:0008006" key="7">
    <source>
        <dbReference type="Google" id="ProtNLM"/>
    </source>
</evidence>
<dbReference type="Pfam" id="PF00431">
    <property type="entry name" value="CUB"/>
    <property type="match status" value="1"/>
</dbReference>
<dbReference type="CDD" id="cd00063">
    <property type="entry name" value="FN3"/>
    <property type="match status" value="1"/>
</dbReference>
<dbReference type="InterPro" id="IPR013783">
    <property type="entry name" value="Ig-like_fold"/>
</dbReference>
<keyword evidence="1" id="KW-0732">Signal</keyword>
<dbReference type="Proteomes" id="UP000216035">
    <property type="component" value="Unassembled WGS sequence"/>
</dbReference>